<name>A0A345PM94_9BACI</name>
<dbReference type="EMBL" id="CP024848">
    <property type="protein sequence ID" value="AXI11124.1"/>
    <property type="molecule type" value="Genomic_DNA"/>
</dbReference>
<dbReference type="Proteomes" id="UP000253908">
    <property type="component" value="Chromosome"/>
</dbReference>
<organism evidence="2 3">
    <name type="scientific">Oceanobacillus zhaokaii</name>
    <dbReference type="NCBI Taxonomy" id="2052660"/>
    <lineage>
        <taxon>Bacteria</taxon>
        <taxon>Bacillati</taxon>
        <taxon>Bacillota</taxon>
        <taxon>Bacilli</taxon>
        <taxon>Bacillales</taxon>
        <taxon>Bacillaceae</taxon>
        <taxon>Oceanobacillus</taxon>
    </lineage>
</organism>
<reference evidence="3" key="1">
    <citation type="submission" date="2017-11" db="EMBL/GenBank/DDBJ databases">
        <authorList>
            <person name="Zhu W."/>
        </authorList>
    </citation>
    <scope>NUCLEOTIDE SEQUENCE [LARGE SCALE GENOMIC DNA]</scope>
    <source>
        <strain evidence="3">160</strain>
    </source>
</reference>
<evidence type="ECO:0000256" key="1">
    <source>
        <dbReference type="SAM" id="Phobius"/>
    </source>
</evidence>
<keyword evidence="1" id="KW-1133">Transmembrane helix</keyword>
<keyword evidence="1" id="KW-0812">Transmembrane</keyword>
<evidence type="ECO:0000313" key="2">
    <source>
        <dbReference type="EMBL" id="AXI11124.1"/>
    </source>
</evidence>
<sequence length="60" mass="7563">MHELSVVLLFLCLFIYYWHLRKIKRQRKLSSFEFFMFIMIQIGYFLWAGSYLLLFLDRNY</sequence>
<feature type="transmembrane region" description="Helical" evidence="1">
    <location>
        <begin position="35"/>
        <end position="56"/>
    </location>
</feature>
<gene>
    <name evidence="2" type="ORF">CUC15_07265</name>
</gene>
<dbReference type="KEGG" id="ocn:CUC15_07265"/>
<keyword evidence="3" id="KW-1185">Reference proteome</keyword>
<proteinExistence type="predicted"/>
<keyword evidence="1" id="KW-0472">Membrane</keyword>
<evidence type="ECO:0000313" key="3">
    <source>
        <dbReference type="Proteomes" id="UP000253908"/>
    </source>
</evidence>
<dbReference type="AlphaFoldDB" id="A0A345PM94"/>
<feature type="transmembrane region" description="Helical" evidence="1">
    <location>
        <begin position="6"/>
        <end position="23"/>
    </location>
</feature>
<accession>A0A345PM94</accession>
<protein>
    <submittedName>
        <fullName evidence="2">Uncharacterized protein</fullName>
    </submittedName>
</protein>
<dbReference type="OrthoDB" id="2721909at2"/>